<dbReference type="GO" id="GO:0003682">
    <property type="term" value="F:chromatin binding"/>
    <property type="evidence" value="ECO:0007669"/>
    <property type="project" value="EnsemblFungi"/>
</dbReference>
<proteinExistence type="inferred from homology"/>
<protein>
    <recommendedName>
        <fullName evidence="9">Cell division control protein 45</fullName>
    </recommendedName>
</protein>
<dbReference type="GO" id="GO:0003688">
    <property type="term" value="F:DNA replication origin binding"/>
    <property type="evidence" value="ECO:0007669"/>
    <property type="project" value="TreeGrafter"/>
</dbReference>
<accession>F4RD51</accession>
<organism evidence="8">
    <name type="scientific">Melampsora larici-populina (strain 98AG31 / pathotype 3-4-7)</name>
    <name type="common">Poplar leaf rust fungus</name>
    <dbReference type="NCBI Taxonomy" id="747676"/>
    <lineage>
        <taxon>Eukaryota</taxon>
        <taxon>Fungi</taxon>
        <taxon>Dikarya</taxon>
        <taxon>Basidiomycota</taxon>
        <taxon>Pucciniomycotina</taxon>
        <taxon>Pucciniomycetes</taxon>
        <taxon>Pucciniales</taxon>
        <taxon>Melampsoraceae</taxon>
        <taxon>Melampsora</taxon>
    </lineage>
</organism>
<dbReference type="GO" id="GO:0031573">
    <property type="term" value="P:mitotic intra-S DNA damage checkpoint signaling"/>
    <property type="evidence" value="ECO:0007669"/>
    <property type="project" value="EnsemblFungi"/>
</dbReference>
<reference evidence="8" key="1">
    <citation type="journal article" date="2011" name="Proc. Natl. Acad. Sci. U.S.A.">
        <title>Obligate biotrophy features unraveled by the genomic analysis of rust fungi.</title>
        <authorList>
            <person name="Duplessis S."/>
            <person name="Cuomo C.A."/>
            <person name="Lin Y.-C."/>
            <person name="Aerts A."/>
            <person name="Tisserant E."/>
            <person name="Veneault-Fourrey C."/>
            <person name="Joly D.L."/>
            <person name="Hacquard S."/>
            <person name="Amselem J."/>
            <person name="Cantarel B.L."/>
            <person name="Chiu R."/>
            <person name="Coutinho P.M."/>
            <person name="Feau N."/>
            <person name="Field M."/>
            <person name="Frey P."/>
            <person name="Gelhaye E."/>
            <person name="Goldberg J."/>
            <person name="Grabherr M.G."/>
            <person name="Kodira C.D."/>
            <person name="Kohler A."/>
            <person name="Kuees U."/>
            <person name="Lindquist E.A."/>
            <person name="Lucas S.M."/>
            <person name="Mago R."/>
            <person name="Mauceli E."/>
            <person name="Morin E."/>
            <person name="Murat C."/>
            <person name="Pangilinan J.L."/>
            <person name="Park R."/>
            <person name="Pearson M."/>
            <person name="Quesneville H."/>
            <person name="Rouhier N."/>
            <person name="Sakthikumar S."/>
            <person name="Salamov A.A."/>
            <person name="Schmutz J."/>
            <person name="Selles B."/>
            <person name="Shapiro H."/>
            <person name="Tanguay P."/>
            <person name="Tuskan G.A."/>
            <person name="Henrissat B."/>
            <person name="Van de Peer Y."/>
            <person name="Rouze P."/>
            <person name="Ellis J.G."/>
            <person name="Dodds P.N."/>
            <person name="Schein J.E."/>
            <person name="Zhong S."/>
            <person name="Hamelin R.C."/>
            <person name="Grigoriev I.V."/>
            <person name="Szabo L.J."/>
            <person name="Martin F."/>
        </authorList>
    </citation>
    <scope>NUCLEOTIDE SEQUENCE [LARGE SCALE GENOMIC DNA]</scope>
    <source>
        <strain evidence="8">98AG31 / pathotype 3-4-7</strain>
    </source>
</reference>
<dbReference type="eggNOG" id="KOG2475">
    <property type="taxonomic scope" value="Eukaryota"/>
</dbReference>
<feature type="region of interest" description="Disordered" evidence="6">
    <location>
        <begin position="514"/>
        <end position="536"/>
    </location>
</feature>
<dbReference type="EMBL" id="GL883096">
    <property type="protein sequence ID" value="EGG09839.1"/>
    <property type="molecule type" value="Genomic_DNA"/>
</dbReference>
<keyword evidence="4" id="KW-0539">Nucleus</keyword>
<dbReference type="RefSeq" id="XP_007406893.1">
    <property type="nucleotide sequence ID" value="XM_007406831.1"/>
</dbReference>
<evidence type="ECO:0000256" key="1">
    <source>
        <dbReference type="ARBA" id="ARBA00004123"/>
    </source>
</evidence>
<evidence type="ECO:0000256" key="3">
    <source>
        <dbReference type="ARBA" id="ARBA00022705"/>
    </source>
</evidence>
<gene>
    <name evidence="7" type="ORF">MELLADRAFT_115700</name>
</gene>
<dbReference type="InParanoid" id="F4RD51"/>
<evidence type="ECO:0000313" key="7">
    <source>
        <dbReference type="EMBL" id="EGG09839.1"/>
    </source>
</evidence>
<dbReference type="FunCoup" id="F4RD51">
    <property type="interactions" value="301"/>
</dbReference>
<dbReference type="GO" id="GO:0003697">
    <property type="term" value="F:single-stranded DNA binding"/>
    <property type="evidence" value="ECO:0007669"/>
    <property type="project" value="TreeGrafter"/>
</dbReference>
<feature type="region of interest" description="Disordered" evidence="6">
    <location>
        <begin position="173"/>
        <end position="247"/>
    </location>
</feature>
<dbReference type="AlphaFoldDB" id="F4RD51"/>
<dbReference type="GO" id="GO:0000727">
    <property type="term" value="P:double-strand break repair via break-induced replication"/>
    <property type="evidence" value="ECO:0007669"/>
    <property type="project" value="TreeGrafter"/>
</dbReference>
<evidence type="ECO:0000256" key="5">
    <source>
        <dbReference type="ARBA" id="ARBA00023306"/>
    </source>
</evidence>
<feature type="compositionally biased region" description="Acidic residues" evidence="6">
    <location>
        <begin position="185"/>
        <end position="198"/>
    </location>
</feature>
<feature type="compositionally biased region" description="Acidic residues" evidence="6">
    <location>
        <begin position="208"/>
        <end position="221"/>
    </location>
</feature>
<dbReference type="Proteomes" id="UP000001072">
    <property type="component" value="Unassembled WGS sequence"/>
</dbReference>
<dbReference type="Pfam" id="PF02724">
    <property type="entry name" value="CDC45"/>
    <property type="match status" value="1"/>
</dbReference>
<evidence type="ECO:0000256" key="4">
    <source>
        <dbReference type="ARBA" id="ARBA00023242"/>
    </source>
</evidence>
<dbReference type="GO" id="GO:0031261">
    <property type="term" value="C:DNA replication preinitiation complex"/>
    <property type="evidence" value="ECO:0007669"/>
    <property type="project" value="EnsemblFungi"/>
</dbReference>
<dbReference type="STRING" id="747676.F4RD51"/>
<dbReference type="GO" id="GO:0000785">
    <property type="term" value="C:chromatin"/>
    <property type="evidence" value="ECO:0007669"/>
    <property type="project" value="EnsemblFungi"/>
</dbReference>
<dbReference type="GO" id="GO:1902977">
    <property type="term" value="P:mitotic DNA replication preinitiation complex assembly"/>
    <property type="evidence" value="ECO:0007669"/>
    <property type="project" value="EnsemblFungi"/>
</dbReference>
<keyword evidence="3" id="KW-0235">DNA replication</keyword>
<evidence type="ECO:0000256" key="6">
    <source>
        <dbReference type="SAM" id="MobiDB-lite"/>
    </source>
</evidence>
<evidence type="ECO:0000313" key="8">
    <source>
        <dbReference type="Proteomes" id="UP000001072"/>
    </source>
</evidence>
<keyword evidence="5" id="KW-0131">Cell cycle</keyword>
<keyword evidence="8" id="KW-1185">Reference proteome</keyword>
<evidence type="ECO:0008006" key="9">
    <source>
        <dbReference type="Google" id="ProtNLM"/>
    </source>
</evidence>
<dbReference type="PANTHER" id="PTHR10507">
    <property type="entry name" value="CDC45-RELATED PROTEIN"/>
    <property type="match status" value="1"/>
</dbReference>
<sequence>MFDITSIGADECVTDAIKPNRYGHTYETIITAARVAQAKGMSTCPVLLIVSMDVDALCGCKILQYLLKQDSIKFRVIPVPGWKELSKITEQIREGNSGYREVVLFNLGGQVNLWELFDLPRGVRLHVIDSHRPYSLENLFESGFNPEDDDPSPPAEIIVWDDDVAEDEIQNERDAYEAIRYVPDTDSEGSSDESEDELGIGCRRRDDSDEEEDLDEEDVGSDGEVRPGGRKRKKKSEEDQVLTKRQRHKYRARIRKYYESGVHFGQSVACQLYLLATLRGCEDNDLLWLGIIGLTYQFTSSLIDRESYDAQATLFQREVDRINIISEEPADPQACQVKLSGPDDRNIRNSEELRFMLFRHWNLYDSMFHSGYVAGKLKLWRERGRKNLQGMFAKMGYSLSQCQQSYAHMDMDLKRTLRSKVESIAPEYGLFDLSFASFVRAYGYQSVLSASDCVESINAVLEVATGVKLDFHALHGGNGMSSVDDGGQGGTFWDAGKGVKRWTEVSNEAVKISDKENTRPDSLEASENAAKTNAAKKPKEDAWWVENFWMASDALSTDPTFLKSALPLSMALQKSIIRQGTSMLDKQAIKTLRSFRLGVIKDGPDLHVFSHPATLTRLGVWLVDAVRDLISGSNGKSTDQSSSKKKPKSFPFVIASLDEIRDCYLVVGVNGAAQYGDVRRNKFGMAFQEAAQISGARARHDRFEESVIEVRKDDLMSFVQKLHLGL</sequence>
<dbReference type="VEuPathDB" id="FungiDB:MELLADRAFT_115700"/>
<comment type="similarity">
    <text evidence="2">Belongs to the CDC45 family.</text>
</comment>
<dbReference type="PANTHER" id="PTHR10507:SF0">
    <property type="entry name" value="CELL DIVISION CONTROL PROTEIN 45 HOMOLOG"/>
    <property type="match status" value="1"/>
</dbReference>
<comment type="subcellular location">
    <subcellularLocation>
        <location evidence="1">Nucleus</location>
    </subcellularLocation>
</comment>
<evidence type="ECO:0000256" key="2">
    <source>
        <dbReference type="ARBA" id="ARBA00010727"/>
    </source>
</evidence>
<dbReference type="OrthoDB" id="10258882at2759"/>
<dbReference type="HOGENOM" id="CLU_005871_3_0_1"/>
<dbReference type="GO" id="GO:0006270">
    <property type="term" value="P:DNA replication initiation"/>
    <property type="evidence" value="ECO:0007669"/>
    <property type="project" value="InterPro"/>
</dbReference>
<dbReference type="KEGG" id="mlr:MELLADRAFT_115700"/>
<dbReference type="InterPro" id="IPR003874">
    <property type="entry name" value="CDC45"/>
</dbReference>
<name>F4RD51_MELLP</name>
<dbReference type="GeneID" id="18925663"/>